<proteinExistence type="predicted"/>
<evidence type="ECO:0008006" key="3">
    <source>
        <dbReference type="Google" id="ProtNLM"/>
    </source>
</evidence>
<protein>
    <recommendedName>
        <fullName evidence="3">WYL domain-containing protein</fullName>
    </recommendedName>
</protein>
<evidence type="ECO:0000313" key="1">
    <source>
        <dbReference type="EMBL" id="MDQ0116122.1"/>
    </source>
</evidence>
<dbReference type="RefSeq" id="WP_307208157.1">
    <property type="nucleotide sequence ID" value="NZ_JAUSST010000011.1"/>
</dbReference>
<gene>
    <name evidence="1" type="ORF">J2T15_005598</name>
</gene>
<sequence>MHLVQFLFPVETRTHVWYIIRIYVPIGGVRMKEYLGKTVELIYIDRHREVTFRMVRVLSIRDGMMKAFCFTANAPRVFKAENIVDLELVKHVI</sequence>
<keyword evidence="2" id="KW-1185">Reference proteome</keyword>
<comment type="caution">
    <text evidence="1">The sequence shown here is derived from an EMBL/GenBank/DDBJ whole genome shotgun (WGS) entry which is preliminary data.</text>
</comment>
<accession>A0ABT9U8Z6</accession>
<evidence type="ECO:0000313" key="2">
    <source>
        <dbReference type="Proteomes" id="UP001229346"/>
    </source>
</evidence>
<name>A0ABT9U8Z6_PAEHA</name>
<dbReference type="EMBL" id="JAUSSU010000016">
    <property type="protein sequence ID" value="MDQ0116122.1"/>
    <property type="molecule type" value="Genomic_DNA"/>
</dbReference>
<dbReference type="Proteomes" id="UP001229346">
    <property type="component" value="Unassembled WGS sequence"/>
</dbReference>
<reference evidence="1 2" key="1">
    <citation type="submission" date="2023-07" db="EMBL/GenBank/DDBJ databases">
        <title>Sorghum-associated microbial communities from plants grown in Nebraska, USA.</title>
        <authorList>
            <person name="Schachtman D."/>
        </authorList>
    </citation>
    <scope>NUCLEOTIDE SEQUENCE [LARGE SCALE GENOMIC DNA]</scope>
    <source>
        <strain evidence="1 2">CC482</strain>
    </source>
</reference>
<organism evidence="1 2">
    <name type="scientific">Paenibacillus harenae</name>
    <dbReference type="NCBI Taxonomy" id="306543"/>
    <lineage>
        <taxon>Bacteria</taxon>
        <taxon>Bacillati</taxon>
        <taxon>Bacillota</taxon>
        <taxon>Bacilli</taxon>
        <taxon>Bacillales</taxon>
        <taxon>Paenibacillaceae</taxon>
        <taxon>Paenibacillus</taxon>
    </lineage>
</organism>